<comment type="caution">
    <text evidence="8">The sequence shown here is derived from an EMBL/GenBank/DDBJ whole genome shotgun (WGS) entry which is preliminary data.</text>
</comment>
<accession>A0A444QEK1</accession>
<reference evidence="8 9" key="1">
    <citation type="submission" date="2018-12" db="EMBL/GenBank/DDBJ databases">
        <authorList>
            <person name="Li F."/>
        </authorList>
    </citation>
    <scope>NUCLEOTIDE SEQUENCE [LARGE SCALE GENOMIC DNA]</scope>
    <source>
        <strain evidence="8 9">8H24J-4-2</strain>
    </source>
</reference>
<proteinExistence type="predicted"/>
<dbReference type="OrthoDB" id="5241646at2"/>
<feature type="transmembrane region" description="Helical" evidence="7">
    <location>
        <begin position="160"/>
        <end position="181"/>
    </location>
</feature>
<feature type="transmembrane region" description="Helical" evidence="7">
    <location>
        <begin position="20"/>
        <end position="40"/>
    </location>
</feature>
<sequence length="312" mass="33887">MTERRAQVHHEVAALLRLDVFGVVVGFPSLVAYVGGVVTLRRRGDPWSIARSASFASGILVLLAVTCTPLGVHAMVTVSGHMLQHMALNMVVPMLLVLGGPLTLLLRTVPSSMRRCVVAAVHSSPVRFVTHPFVATTIFTGSLFLLYFTPLFEIAMSNPAGHVLMQAHFLASGYLFFWLVLGTDPGPGRPVEIARVPLVVTMAVAHTVFAFVVVFTRSVLAEGYFRAVTMADEQSLRADQALAGGIAWGIGELSTAVVIVILLQQWFARSERMEATRRRARRRAGVRRAPGGPGAAADEPDRYDVRRIDNHA</sequence>
<dbReference type="EMBL" id="RZNC01000001">
    <property type="protein sequence ID" value="RWZ68003.1"/>
    <property type="molecule type" value="Genomic_DNA"/>
</dbReference>
<evidence type="ECO:0000256" key="6">
    <source>
        <dbReference type="SAM" id="MobiDB-lite"/>
    </source>
</evidence>
<feature type="region of interest" description="Disordered" evidence="6">
    <location>
        <begin position="278"/>
        <end position="312"/>
    </location>
</feature>
<keyword evidence="9" id="KW-1185">Reference proteome</keyword>
<evidence type="ECO:0000313" key="8">
    <source>
        <dbReference type="EMBL" id="RWZ68003.1"/>
    </source>
</evidence>
<organism evidence="8 9">
    <name type="scientific">Labedella populi</name>
    <dbReference type="NCBI Taxonomy" id="2498850"/>
    <lineage>
        <taxon>Bacteria</taxon>
        <taxon>Bacillati</taxon>
        <taxon>Actinomycetota</taxon>
        <taxon>Actinomycetes</taxon>
        <taxon>Micrococcales</taxon>
        <taxon>Microbacteriaceae</taxon>
        <taxon>Labedella</taxon>
    </lineage>
</organism>
<feature type="transmembrane region" description="Helical" evidence="7">
    <location>
        <begin position="128"/>
        <end position="148"/>
    </location>
</feature>
<keyword evidence="5 7" id="KW-0472">Membrane</keyword>
<gene>
    <name evidence="8" type="ORF">ELQ92_01725</name>
</gene>
<feature type="transmembrane region" description="Helical" evidence="7">
    <location>
        <begin position="86"/>
        <end position="107"/>
    </location>
</feature>
<evidence type="ECO:0000256" key="5">
    <source>
        <dbReference type="ARBA" id="ARBA00023136"/>
    </source>
</evidence>
<dbReference type="InterPro" id="IPR019108">
    <property type="entry name" value="Caa3_assmbl_CtaG-rel"/>
</dbReference>
<evidence type="ECO:0000256" key="7">
    <source>
        <dbReference type="SAM" id="Phobius"/>
    </source>
</evidence>
<feature type="transmembrane region" description="Helical" evidence="7">
    <location>
        <begin position="240"/>
        <end position="263"/>
    </location>
</feature>
<feature type="compositionally biased region" description="Basic and acidic residues" evidence="6">
    <location>
        <begin position="299"/>
        <end position="312"/>
    </location>
</feature>
<dbReference type="AlphaFoldDB" id="A0A444QEK1"/>
<dbReference type="GO" id="GO:0005886">
    <property type="term" value="C:plasma membrane"/>
    <property type="evidence" value="ECO:0007669"/>
    <property type="project" value="UniProtKB-SubCell"/>
</dbReference>
<feature type="transmembrane region" description="Helical" evidence="7">
    <location>
        <begin position="193"/>
        <end position="220"/>
    </location>
</feature>
<dbReference type="Pfam" id="PF09678">
    <property type="entry name" value="Caa3_CtaG"/>
    <property type="match status" value="1"/>
</dbReference>
<protein>
    <submittedName>
        <fullName evidence="8">Cytochrome c oxidase assembly protein</fullName>
    </submittedName>
</protein>
<evidence type="ECO:0000256" key="2">
    <source>
        <dbReference type="ARBA" id="ARBA00022475"/>
    </source>
</evidence>
<keyword evidence="4 7" id="KW-1133">Transmembrane helix</keyword>
<evidence type="ECO:0000256" key="1">
    <source>
        <dbReference type="ARBA" id="ARBA00004651"/>
    </source>
</evidence>
<dbReference type="Proteomes" id="UP000288603">
    <property type="component" value="Unassembled WGS sequence"/>
</dbReference>
<name>A0A444QEK1_9MICO</name>
<comment type="subcellular location">
    <subcellularLocation>
        <location evidence="1">Cell membrane</location>
        <topology evidence="1">Multi-pass membrane protein</topology>
    </subcellularLocation>
</comment>
<evidence type="ECO:0000256" key="3">
    <source>
        <dbReference type="ARBA" id="ARBA00022692"/>
    </source>
</evidence>
<feature type="transmembrane region" description="Helical" evidence="7">
    <location>
        <begin position="52"/>
        <end position="74"/>
    </location>
</feature>
<evidence type="ECO:0000256" key="4">
    <source>
        <dbReference type="ARBA" id="ARBA00022989"/>
    </source>
</evidence>
<evidence type="ECO:0000313" key="9">
    <source>
        <dbReference type="Proteomes" id="UP000288603"/>
    </source>
</evidence>
<keyword evidence="3 7" id="KW-0812">Transmembrane</keyword>
<keyword evidence="2" id="KW-1003">Cell membrane</keyword>